<name>A0A517TCD5_9PLAN</name>
<evidence type="ECO:0000313" key="3">
    <source>
        <dbReference type="Proteomes" id="UP000319976"/>
    </source>
</evidence>
<keyword evidence="3" id="KW-1185">Reference proteome</keyword>
<evidence type="ECO:0000313" key="2">
    <source>
        <dbReference type="EMBL" id="QDT66042.1"/>
    </source>
</evidence>
<dbReference type="GO" id="GO:0016887">
    <property type="term" value="F:ATP hydrolysis activity"/>
    <property type="evidence" value="ECO:0007669"/>
    <property type="project" value="InterPro"/>
</dbReference>
<sequence length="270" mass="29953">MYLDFWNLNAEPFRDGSDSAYCEIGSHASAILKLRYAIERQFSAAVVIGEAGCGKSRLIDQLAAEAEIENLALFECPPLPCSAEEFLRGLAEAVAVEDTHDLNSRQEIVRTLQQEWRRHDENKPLVITIDDAHLWHQEGFQEGLLTLLRLADQEQLPLTCLLSGTRDLLPMLQKNLELSQRVHTLATLTPMTVGEVTSYVEQRLEQAGAEEPIFAKETSSAIGEYSLGVPRLIHRLADLALVIGAAEQRRDISPSDIAALSREVLALRAA</sequence>
<dbReference type="Gene3D" id="3.40.50.300">
    <property type="entry name" value="P-loop containing nucleotide triphosphate hydrolases"/>
    <property type="match status" value="1"/>
</dbReference>
<dbReference type="InterPro" id="IPR049945">
    <property type="entry name" value="AAA_22"/>
</dbReference>
<dbReference type="PANTHER" id="PTHR35894:SF1">
    <property type="entry name" value="PHOSPHORIBULOKINASE _ URIDINE KINASE FAMILY"/>
    <property type="match status" value="1"/>
</dbReference>
<reference evidence="2 3" key="1">
    <citation type="submission" date="2019-02" db="EMBL/GenBank/DDBJ databases">
        <title>Deep-cultivation of Planctomycetes and their phenomic and genomic characterization uncovers novel biology.</title>
        <authorList>
            <person name="Wiegand S."/>
            <person name="Jogler M."/>
            <person name="Boedeker C."/>
            <person name="Pinto D."/>
            <person name="Vollmers J."/>
            <person name="Rivas-Marin E."/>
            <person name="Kohn T."/>
            <person name="Peeters S.H."/>
            <person name="Heuer A."/>
            <person name="Rast P."/>
            <person name="Oberbeckmann S."/>
            <person name="Bunk B."/>
            <person name="Jeske O."/>
            <person name="Meyerdierks A."/>
            <person name="Storesund J.E."/>
            <person name="Kallscheuer N."/>
            <person name="Luecker S."/>
            <person name="Lage O.M."/>
            <person name="Pohl T."/>
            <person name="Merkel B.J."/>
            <person name="Hornburger P."/>
            <person name="Mueller R.-W."/>
            <person name="Bruemmer F."/>
            <person name="Labrenz M."/>
            <person name="Spormann A.M."/>
            <person name="Op den Camp H."/>
            <person name="Overmann J."/>
            <person name="Amann R."/>
            <person name="Jetten M.S.M."/>
            <person name="Mascher T."/>
            <person name="Medema M.H."/>
            <person name="Devos D.P."/>
            <person name="Kaster A.-K."/>
            <person name="Ovreas L."/>
            <person name="Rohde M."/>
            <person name="Galperin M.Y."/>
            <person name="Jogler C."/>
        </authorList>
    </citation>
    <scope>NUCLEOTIDE SEQUENCE [LARGE SCALE GENOMIC DNA]</scope>
    <source>
        <strain evidence="2 3">V22</strain>
    </source>
</reference>
<feature type="domain" description="ORC1/DEAH AAA+ ATPase" evidence="1">
    <location>
        <begin position="44"/>
        <end position="172"/>
    </location>
</feature>
<dbReference type="EMBL" id="CP036316">
    <property type="protein sequence ID" value="QDT66042.1"/>
    <property type="molecule type" value="Genomic_DNA"/>
</dbReference>
<dbReference type="SUPFAM" id="SSF52540">
    <property type="entry name" value="P-loop containing nucleoside triphosphate hydrolases"/>
    <property type="match status" value="1"/>
</dbReference>
<gene>
    <name evidence="2" type="ORF">V22_33060</name>
</gene>
<dbReference type="Proteomes" id="UP000319976">
    <property type="component" value="Chromosome"/>
</dbReference>
<protein>
    <recommendedName>
        <fullName evidence="1">ORC1/DEAH AAA+ ATPase domain-containing protein</fullName>
    </recommendedName>
</protein>
<proteinExistence type="predicted"/>
<dbReference type="AlphaFoldDB" id="A0A517TCD5"/>
<dbReference type="Pfam" id="PF13401">
    <property type="entry name" value="AAA_22"/>
    <property type="match status" value="1"/>
</dbReference>
<dbReference type="KEGG" id="chya:V22_33060"/>
<dbReference type="PANTHER" id="PTHR35894">
    <property type="entry name" value="GENERAL SECRETION PATHWAY PROTEIN A-RELATED"/>
    <property type="match status" value="1"/>
</dbReference>
<evidence type="ECO:0000259" key="1">
    <source>
        <dbReference type="Pfam" id="PF13401"/>
    </source>
</evidence>
<dbReference type="InterPro" id="IPR027417">
    <property type="entry name" value="P-loop_NTPase"/>
</dbReference>
<accession>A0A517TCD5</accession>
<organism evidence="2 3">
    <name type="scientific">Calycomorphotria hydatis</name>
    <dbReference type="NCBI Taxonomy" id="2528027"/>
    <lineage>
        <taxon>Bacteria</taxon>
        <taxon>Pseudomonadati</taxon>
        <taxon>Planctomycetota</taxon>
        <taxon>Planctomycetia</taxon>
        <taxon>Planctomycetales</taxon>
        <taxon>Planctomycetaceae</taxon>
        <taxon>Calycomorphotria</taxon>
    </lineage>
</organism>
<dbReference type="InterPro" id="IPR052026">
    <property type="entry name" value="ExeA_AAA_ATPase_DNA-bind"/>
</dbReference>